<proteinExistence type="predicted"/>
<dbReference type="Proteomes" id="UP001279734">
    <property type="component" value="Unassembled WGS sequence"/>
</dbReference>
<comment type="caution">
    <text evidence="1">The sequence shown here is derived from an EMBL/GenBank/DDBJ whole genome shotgun (WGS) entry which is preliminary data.</text>
</comment>
<name>A0AAD3XYD2_NEPGR</name>
<keyword evidence="2" id="KW-1185">Reference proteome</keyword>
<organism evidence="1 2">
    <name type="scientific">Nepenthes gracilis</name>
    <name type="common">Slender pitcher plant</name>
    <dbReference type="NCBI Taxonomy" id="150966"/>
    <lineage>
        <taxon>Eukaryota</taxon>
        <taxon>Viridiplantae</taxon>
        <taxon>Streptophyta</taxon>
        <taxon>Embryophyta</taxon>
        <taxon>Tracheophyta</taxon>
        <taxon>Spermatophyta</taxon>
        <taxon>Magnoliopsida</taxon>
        <taxon>eudicotyledons</taxon>
        <taxon>Gunneridae</taxon>
        <taxon>Pentapetalae</taxon>
        <taxon>Caryophyllales</taxon>
        <taxon>Nepenthaceae</taxon>
        <taxon>Nepenthes</taxon>
    </lineage>
</organism>
<protein>
    <submittedName>
        <fullName evidence="1">Uncharacterized protein</fullName>
    </submittedName>
</protein>
<gene>
    <name evidence="1" type="ORF">Nepgr_024190</name>
</gene>
<reference evidence="1" key="1">
    <citation type="submission" date="2023-05" db="EMBL/GenBank/DDBJ databases">
        <title>Nepenthes gracilis genome sequencing.</title>
        <authorList>
            <person name="Fukushima K."/>
        </authorList>
    </citation>
    <scope>NUCLEOTIDE SEQUENCE</scope>
    <source>
        <strain evidence="1">SING2019-196</strain>
    </source>
</reference>
<dbReference type="AlphaFoldDB" id="A0AAD3XYD2"/>
<accession>A0AAD3XYD2</accession>
<evidence type="ECO:0000313" key="2">
    <source>
        <dbReference type="Proteomes" id="UP001279734"/>
    </source>
</evidence>
<sequence length="105" mass="11684">MLDKQDRNRIRYLTRLDGLIASSDLEIREDSLGFFRSLQEIVSPIGTTANGIQHFNSMFVPVKSLASLSILSMTEEVRSIIICMRDSYVCGSVGVGFSVVFFKAS</sequence>
<evidence type="ECO:0000313" key="1">
    <source>
        <dbReference type="EMBL" id="GMH22347.1"/>
    </source>
</evidence>
<dbReference type="EMBL" id="BSYO01000024">
    <property type="protein sequence ID" value="GMH22347.1"/>
    <property type="molecule type" value="Genomic_DNA"/>
</dbReference>